<keyword evidence="3" id="KW-0804">Transcription</keyword>
<dbReference type="PANTHER" id="PTHR33388">
    <property type="entry name" value="OS01G0212500 PROTEIN"/>
    <property type="match status" value="1"/>
</dbReference>
<name>R0GPC2_9BRAS</name>
<feature type="region of interest" description="Disordered" evidence="4">
    <location>
        <begin position="165"/>
        <end position="198"/>
    </location>
</feature>
<organism evidence="5 7">
    <name type="scientific">Capsella rubella</name>
    <dbReference type="NCBI Taxonomy" id="81985"/>
    <lineage>
        <taxon>Eukaryota</taxon>
        <taxon>Viridiplantae</taxon>
        <taxon>Streptophyta</taxon>
        <taxon>Embryophyta</taxon>
        <taxon>Tracheophyta</taxon>
        <taxon>Spermatophyta</taxon>
        <taxon>Magnoliopsida</taxon>
        <taxon>eudicotyledons</taxon>
        <taxon>Gunneridae</taxon>
        <taxon>Pentapetalae</taxon>
        <taxon>rosids</taxon>
        <taxon>malvids</taxon>
        <taxon>Brassicales</taxon>
        <taxon>Brassicaceae</taxon>
        <taxon>Camelineae</taxon>
        <taxon>Capsella</taxon>
    </lineage>
</organism>
<sequence>MGSSFFGRPKMGGSSSSSPTSSSSTPAKRGKNKNGSDKPKQPQRGLGVAQLEKIRLHGEFNCNSFNTYPSYHPSSFNHQDDVRMQGGYPSIPTSSPSFTYASSSPSSTPYGYHPNMMMNANNDQYERTTIRSYGDSQPHVAPSWNPSYGILESQHFVEPNTTRHFLNEDPRNKSLGSGIQNYETSEANEPDLELRLSL</sequence>
<keyword evidence="2" id="KW-0805">Transcription regulation</keyword>
<dbReference type="EMBL" id="MH604956">
    <property type="protein sequence ID" value="QBL95711.1"/>
    <property type="molecule type" value="mRNA"/>
</dbReference>
<dbReference type="OrthoDB" id="653455at2759"/>
<evidence type="ECO:0000256" key="3">
    <source>
        <dbReference type="ARBA" id="ARBA00023163"/>
    </source>
</evidence>
<dbReference type="PANTHER" id="PTHR33388:SF12">
    <property type="entry name" value="PROTEIN SPEAR3"/>
    <property type="match status" value="1"/>
</dbReference>
<evidence type="ECO:0000256" key="2">
    <source>
        <dbReference type="ARBA" id="ARBA00023015"/>
    </source>
</evidence>
<evidence type="ECO:0000313" key="7">
    <source>
        <dbReference type="Proteomes" id="UP000029121"/>
    </source>
</evidence>
<accession>R0GPC2</accession>
<dbReference type="eggNOG" id="ENOG502RXQS">
    <property type="taxonomic scope" value="Eukaryota"/>
</dbReference>
<reference evidence="6" key="3">
    <citation type="submission" date="2018-07" db="EMBL/GenBank/DDBJ databases">
        <authorList>
            <person name="Chen G.H."/>
        </authorList>
    </citation>
    <scope>NUCLEOTIDE SEQUENCE</scope>
</reference>
<keyword evidence="1" id="KW-0678">Repressor</keyword>
<dbReference type="KEGG" id="crb:17880673"/>
<dbReference type="AlphaFoldDB" id="R0GPC2"/>
<gene>
    <name evidence="6" type="primary">SPEAR2</name>
    <name evidence="5" type="ORF">CARUB_v10007311mg</name>
</gene>
<keyword evidence="7" id="KW-1185">Reference proteome</keyword>
<dbReference type="STRING" id="81985.R0GPC2"/>
<dbReference type="EMBL" id="KB870811">
    <property type="protein sequence ID" value="EOA18729.1"/>
    <property type="molecule type" value="Genomic_DNA"/>
</dbReference>
<reference evidence="7" key="1">
    <citation type="journal article" date="2013" name="Nat. Genet.">
        <title>The Capsella rubella genome and the genomic consequences of rapid mating system evolution.</title>
        <authorList>
            <person name="Slotte T."/>
            <person name="Hazzouri K.M."/>
            <person name="Agren J.A."/>
            <person name="Koenig D."/>
            <person name="Maumus F."/>
            <person name="Guo Y.L."/>
            <person name="Steige K."/>
            <person name="Platts A.E."/>
            <person name="Escobar J.S."/>
            <person name="Newman L.K."/>
            <person name="Wang W."/>
            <person name="Mandakova T."/>
            <person name="Vello E."/>
            <person name="Smith L.M."/>
            <person name="Henz S.R."/>
            <person name="Steffen J."/>
            <person name="Takuno S."/>
            <person name="Brandvain Y."/>
            <person name="Coop G."/>
            <person name="Andolfatto P."/>
            <person name="Hu T.T."/>
            <person name="Blanchette M."/>
            <person name="Clark R.M."/>
            <person name="Quesneville H."/>
            <person name="Nordborg M."/>
            <person name="Gaut B.S."/>
            <person name="Lysak M.A."/>
            <person name="Jenkins J."/>
            <person name="Grimwood J."/>
            <person name="Chapman J."/>
            <person name="Prochnik S."/>
            <person name="Shu S."/>
            <person name="Rokhsar D."/>
            <person name="Schmutz J."/>
            <person name="Weigel D."/>
            <person name="Wright S.I."/>
        </authorList>
    </citation>
    <scope>NUCLEOTIDE SEQUENCE [LARGE SCALE GENOMIC DNA]</scope>
    <source>
        <strain evidence="7">cv. Monte Gargano</strain>
    </source>
</reference>
<feature type="region of interest" description="Disordered" evidence="4">
    <location>
        <begin position="1"/>
        <end position="48"/>
    </location>
</feature>
<feature type="compositionally biased region" description="Low complexity" evidence="4">
    <location>
        <begin position="92"/>
        <end position="107"/>
    </location>
</feature>
<reference evidence="5" key="2">
    <citation type="journal article" date="2013" name="Nat. Genet.">
        <title>Genome sequencing of Capsella rubella.</title>
        <authorList>
            <person name="Schmutz J."/>
            <person name="Prochnik S."/>
            <person name="Nordborg M."/>
            <person name="Weigel D."/>
            <person name="Rokhsar D."/>
            <person name="Wright S."/>
        </authorList>
    </citation>
    <scope>NUCLEOTIDE SEQUENCE</scope>
</reference>
<evidence type="ECO:0000313" key="6">
    <source>
        <dbReference type="EMBL" id="QBL95711.1"/>
    </source>
</evidence>
<feature type="compositionally biased region" description="Polar residues" evidence="4">
    <location>
        <begin position="174"/>
        <end position="185"/>
    </location>
</feature>
<feature type="region of interest" description="Disordered" evidence="4">
    <location>
        <begin position="84"/>
        <end position="107"/>
    </location>
</feature>
<evidence type="ECO:0000256" key="1">
    <source>
        <dbReference type="ARBA" id="ARBA00022491"/>
    </source>
</evidence>
<dbReference type="InterPro" id="IPR040356">
    <property type="entry name" value="SPEAR"/>
</dbReference>
<protein>
    <submittedName>
        <fullName evidence="6">SPOROCYTELESS-like EAR-containing protein 2</fullName>
    </submittedName>
</protein>
<evidence type="ECO:0000313" key="5">
    <source>
        <dbReference type="EMBL" id="EOA18729.1"/>
    </source>
</evidence>
<dbReference type="Proteomes" id="UP000029121">
    <property type="component" value="Unassembled WGS sequence"/>
</dbReference>
<evidence type="ECO:0000256" key="4">
    <source>
        <dbReference type="SAM" id="MobiDB-lite"/>
    </source>
</evidence>
<proteinExistence type="evidence at transcript level"/>
<dbReference type="GO" id="GO:0003700">
    <property type="term" value="F:DNA-binding transcription factor activity"/>
    <property type="evidence" value="ECO:0007669"/>
    <property type="project" value="InterPro"/>
</dbReference>
<feature type="compositionally biased region" description="Low complexity" evidence="4">
    <location>
        <begin position="14"/>
        <end position="26"/>
    </location>
</feature>